<feature type="transmembrane region" description="Helical" evidence="1">
    <location>
        <begin position="43"/>
        <end position="62"/>
    </location>
</feature>
<proteinExistence type="predicted"/>
<evidence type="ECO:0000313" key="3">
    <source>
        <dbReference type="Proteomes" id="UP000694722"/>
    </source>
</evidence>
<dbReference type="Proteomes" id="UP000694722">
    <property type="component" value="Unplaced"/>
</dbReference>
<keyword evidence="1" id="KW-0472">Membrane</keyword>
<reference evidence="2" key="1">
    <citation type="submission" date="2025-08" db="UniProtKB">
        <authorList>
            <consortium name="Ensembl"/>
        </authorList>
    </citation>
    <scope>IDENTIFICATION</scope>
</reference>
<sequence length="125" mass="13642">RSSFSICYKAGLVLLNSLSFCLSVKVLLSPSNLNKSLAGSSNLGWRFFPFITLSISCHSLLACRVSAEKSADNLIGVPLYVICFFSLAAFKIFSLSLILISLINMCLGIFLLGFILYGTRCASWI</sequence>
<organism evidence="2 3">
    <name type="scientific">Sus scrofa</name>
    <name type="common">Pig</name>
    <dbReference type="NCBI Taxonomy" id="9823"/>
    <lineage>
        <taxon>Eukaryota</taxon>
        <taxon>Metazoa</taxon>
        <taxon>Chordata</taxon>
        <taxon>Craniata</taxon>
        <taxon>Vertebrata</taxon>
        <taxon>Euteleostomi</taxon>
        <taxon>Mammalia</taxon>
        <taxon>Eutheria</taxon>
        <taxon>Laurasiatheria</taxon>
        <taxon>Artiodactyla</taxon>
        <taxon>Suina</taxon>
        <taxon>Suidae</taxon>
        <taxon>Sus</taxon>
    </lineage>
</organism>
<feature type="transmembrane region" description="Helical" evidence="1">
    <location>
        <begin position="12"/>
        <end position="31"/>
    </location>
</feature>
<protein>
    <submittedName>
        <fullName evidence="2">Uncharacterized protein</fullName>
    </submittedName>
</protein>
<evidence type="ECO:0000256" key="1">
    <source>
        <dbReference type="SAM" id="Phobius"/>
    </source>
</evidence>
<feature type="transmembrane region" description="Helical" evidence="1">
    <location>
        <begin position="74"/>
        <end position="92"/>
    </location>
</feature>
<accession>A0A8D1EJX6</accession>
<feature type="transmembrane region" description="Helical" evidence="1">
    <location>
        <begin position="98"/>
        <end position="117"/>
    </location>
</feature>
<keyword evidence="1" id="KW-1133">Transmembrane helix</keyword>
<evidence type="ECO:0000313" key="2">
    <source>
        <dbReference type="Ensembl" id="ENSSSCP00040023845.1"/>
    </source>
</evidence>
<dbReference type="Ensembl" id="ENSSSCT00040057302.1">
    <property type="protein sequence ID" value="ENSSSCP00040023845.1"/>
    <property type="gene ID" value="ENSSSCG00040042850.1"/>
</dbReference>
<dbReference type="AlphaFoldDB" id="A0A8D1EJX6"/>
<name>A0A8D1EJX6_PIG</name>
<keyword evidence="1" id="KW-0812">Transmembrane</keyword>